<dbReference type="RefSeq" id="WP_157541323.1">
    <property type="nucleotide sequence ID" value="NZ_WQLA01000003.1"/>
</dbReference>
<reference evidence="2 3" key="1">
    <citation type="submission" date="2019-12" db="EMBL/GenBank/DDBJ databases">
        <title>Mucilaginibacter sp. HME9299 genome sequencing and assembly.</title>
        <authorList>
            <person name="Kang H."/>
            <person name="Kim H."/>
            <person name="Joh K."/>
        </authorList>
    </citation>
    <scope>NUCLEOTIDE SEQUENCE [LARGE SCALE GENOMIC DNA]</scope>
    <source>
        <strain evidence="2 3">HME9299</strain>
    </source>
</reference>
<dbReference type="Pfam" id="PF00535">
    <property type="entry name" value="Glycos_transf_2"/>
    <property type="match status" value="1"/>
</dbReference>
<dbReference type="InterPro" id="IPR050834">
    <property type="entry name" value="Glycosyltransf_2"/>
</dbReference>
<feature type="domain" description="Glycosyltransferase 2-like" evidence="1">
    <location>
        <begin position="12"/>
        <end position="177"/>
    </location>
</feature>
<comment type="caution">
    <text evidence="2">The sequence shown here is derived from an EMBL/GenBank/DDBJ whole genome shotgun (WGS) entry which is preliminary data.</text>
</comment>
<accession>A0A6I4IQI7</accession>
<keyword evidence="3" id="KW-1185">Reference proteome</keyword>
<dbReference type="SUPFAM" id="SSF53448">
    <property type="entry name" value="Nucleotide-diphospho-sugar transferases"/>
    <property type="match status" value="1"/>
</dbReference>
<dbReference type="CDD" id="cd00761">
    <property type="entry name" value="Glyco_tranf_GTA_type"/>
    <property type="match status" value="1"/>
</dbReference>
<organism evidence="2 3">
    <name type="scientific">Mucilaginibacter aquatilis</name>
    <dbReference type="NCBI Taxonomy" id="1517760"/>
    <lineage>
        <taxon>Bacteria</taxon>
        <taxon>Pseudomonadati</taxon>
        <taxon>Bacteroidota</taxon>
        <taxon>Sphingobacteriia</taxon>
        <taxon>Sphingobacteriales</taxon>
        <taxon>Sphingobacteriaceae</taxon>
        <taxon>Mucilaginibacter</taxon>
    </lineage>
</organism>
<evidence type="ECO:0000313" key="3">
    <source>
        <dbReference type="Proteomes" id="UP000434850"/>
    </source>
</evidence>
<dbReference type="InterPro" id="IPR029044">
    <property type="entry name" value="Nucleotide-diphossugar_trans"/>
</dbReference>
<dbReference type="Proteomes" id="UP000434850">
    <property type="component" value="Unassembled WGS sequence"/>
</dbReference>
<dbReference type="Gene3D" id="3.90.550.10">
    <property type="entry name" value="Spore Coat Polysaccharide Biosynthesis Protein SpsA, Chain A"/>
    <property type="match status" value="1"/>
</dbReference>
<protein>
    <submittedName>
        <fullName evidence="2">Glycosyltransferase</fullName>
    </submittedName>
</protein>
<keyword evidence="2" id="KW-0808">Transferase</keyword>
<dbReference type="InterPro" id="IPR001173">
    <property type="entry name" value="Glyco_trans_2-like"/>
</dbReference>
<proteinExistence type="predicted"/>
<name>A0A6I4IQI7_9SPHI</name>
<sequence length="320" mass="35811">MEQNSNYKIALLIPTLNAGKYWEEFLETVNSQSLGINFKIILDSGSTDGTDKLAEDKGFNVLRIDKRNFDHGYARQVLADACSTCDILIYLTQDCILACKDSLKNLVEAFSNADVGLAYGRQLPRRNAKLLESHGRIFNYPSQSRLKSLSDKVEMGIKTASCSNSFAAYRRTALNDVGGFPLASILGEDVIVGGKMLIKGWKIAYVATAESYHSHDYTITEEFKRYFDIGVFHKMNDWLLEEFGSASGEGMKYLKSELSVVLKKNPLVLPKMVGSIFAKWLGYKLGLNYSKLSGGLVKKLSMHKHYWDKHTKVKSNVASI</sequence>
<dbReference type="PANTHER" id="PTHR43685">
    <property type="entry name" value="GLYCOSYLTRANSFERASE"/>
    <property type="match status" value="1"/>
</dbReference>
<gene>
    <name evidence="2" type="ORF">GO816_08725</name>
</gene>
<dbReference type="AlphaFoldDB" id="A0A6I4IQI7"/>
<evidence type="ECO:0000313" key="2">
    <source>
        <dbReference type="EMBL" id="MVN91204.1"/>
    </source>
</evidence>
<dbReference type="OrthoDB" id="9790005at2"/>
<dbReference type="PANTHER" id="PTHR43685:SF13">
    <property type="entry name" value="O ANTIGEN BIOSYNTHESIS RHAMNOSYLTRANSFERASE RFBN"/>
    <property type="match status" value="1"/>
</dbReference>
<dbReference type="GO" id="GO:0044010">
    <property type="term" value="P:single-species biofilm formation"/>
    <property type="evidence" value="ECO:0007669"/>
    <property type="project" value="TreeGrafter"/>
</dbReference>
<evidence type="ECO:0000259" key="1">
    <source>
        <dbReference type="Pfam" id="PF00535"/>
    </source>
</evidence>
<dbReference type="EMBL" id="WQLA01000003">
    <property type="protein sequence ID" value="MVN91204.1"/>
    <property type="molecule type" value="Genomic_DNA"/>
</dbReference>
<dbReference type="GO" id="GO:0016740">
    <property type="term" value="F:transferase activity"/>
    <property type="evidence" value="ECO:0007669"/>
    <property type="project" value="UniProtKB-KW"/>
</dbReference>